<evidence type="ECO:0000256" key="6">
    <source>
        <dbReference type="ARBA" id="ARBA00022801"/>
    </source>
</evidence>
<comment type="similarity">
    <text evidence="3">Belongs to the glycosyl hydrolase 76 family.</text>
</comment>
<dbReference type="FunFam" id="1.50.10.20:FF:000006">
    <property type="entry name" value="Mannan endo-1,6-alpha-mannosidase"/>
    <property type="match status" value="1"/>
</dbReference>
<evidence type="ECO:0000256" key="8">
    <source>
        <dbReference type="ARBA" id="ARBA00023180"/>
    </source>
</evidence>
<feature type="region of interest" description="Disordered" evidence="10">
    <location>
        <begin position="402"/>
        <end position="443"/>
    </location>
</feature>
<gene>
    <name evidence="13" type="ORF">B0T20DRAFT_452452</name>
</gene>
<dbReference type="Proteomes" id="UP001281003">
    <property type="component" value="Unassembled WGS sequence"/>
</dbReference>
<evidence type="ECO:0000256" key="5">
    <source>
        <dbReference type="ARBA" id="ARBA00022729"/>
    </source>
</evidence>
<evidence type="ECO:0000256" key="3">
    <source>
        <dbReference type="ARBA" id="ARBA00009699"/>
    </source>
</evidence>
<protein>
    <recommendedName>
        <fullName evidence="4">mannan endo-1,6-alpha-mannosidase</fullName>
        <ecNumber evidence="4">3.2.1.101</ecNumber>
    </recommendedName>
</protein>
<dbReference type="EMBL" id="JAUTDP010000004">
    <property type="protein sequence ID" value="KAK3400365.1"/>
    <property type="molecule type" value="Genomic_DNA"/>
</dbReference>
<dbReference type="SUPFAM" id="SSF48208">
    <property type="entry name" value="Six-hairpin glycosidases"/>
    <property type="match status" value="1"/>
</dbReference>
<dbReference type="PANTHER" id="PTHR12145:SF36">
    <property type="entry name" value="MANNAN ENDO-1,6-ALPHA-MANNOSIDASE DCW1"/>
    <property type="match status" value="1"/>
</dbReference>
<evidence type="ECO:0000313" key="14">
    <source>
        <dbReference type="Proteomes" id="UP001281003"/>
    </source>
</evidence>
<reference evidence="13" key="2">
    <citation type="submission" date="2023-07" db="EMBL/GenBank/DDBJ databases">
        <authorList>
            <consortium name="Lawrence Berkeley National Laboratory"/>
            <person name="Haridas S."/>
            <person name="Hensen N."/>
            <person name="Bonometti L."/>
            <person name="Westerberg I."/>
            <person name="Brannstrom I.O."/>
            <person name="Guillou S."/>
            <person name="Cros-Aarteil S."/>
            <person name="Calhoun S."/>
            <person name="Kuo A."/>
            <person name="Mondo S."/>
            <person name="Pangilinan J."/>
            <person name="Riley R."/>
            <person name="LaButti K."/>
            <person name="Andreopoulos B."/>
            <person name="Lipzen A."/>
            <person name="Chen C."/>
            <person name="Yanf M."/>
            <person name="Daum C."/>
            <person name="Ng V."/>
            <person name="Clum A."/>
            <person name="Steindorff A."/>
            <person name="Ohm R."/>
            <person name="Martin F."/>
            <person name="Silar P."/>
            <person name="Natvig D."/>
            <person name="Lalanne C."/>
            <person name="Gautier V."/>
            <person name="Ament-velasquez S.L."/>
            <person name="Kruys A."/>
            <person name="Hutchinson M.I."/>
            <person name="Powell A.J."/>
            <person name="Barry K."/>
            <person name="Miller A.N."/>
            <person name="Grigoriev I.V."/>
            <person name="Debuchy R."/>
            <person name="Gladieux P."/>
            <person name="Thoren M.H."/>
            <person name="Johannesson H."/>
        </authorList>
    </citation>
    <scope>NUCLEOTIDE SEQUENCE</scope>
    <source>
        <strain evidence="13">FGSC 1904</strain>
    </source>
</reference>
<feature type="signal peptide" evidence="12">
    <location>
        <begin position="1"/>
        <end position="18"/>
    </location>
</feature>
<evidence type="ECO:0000256" key="4">
    <source>
        <dbReference type="ARBA" id="ARBA00012350"/>
    </source>
</evidence>
<evidence type="ECO:0000256" key="12">
    <source>
        <dbReference type="SAM" id="SignalP"/>
    </source>
</evidence>
<evidence type="ECO:0000256" key="2">
    <source>
        <dbReference type="ARBA" id="ARBA00004308"/>
    </source>
</evidence>
<keyword evidence="11" id="KW-1133">Transmembrane helix</keyword>
<dbReference type="AlphaFoldDB" id="A0AAE0PIW7"/>
<dbReference type="GO" id="GO:0009272">
    <property type="term" value="P:fungal-type cell wall biogenesis"/>
    <property type="evidence" value="ECO:0007669"/>
    <property type="project" value="TreeGrafter"/>
</dbReference>
<feature type="chain" id="PRO_5042187008" description="mannan endo-1,6-alpha-mannosidase" evidence="12">
    <location>
        <begin position="19"/>
        <end position="519"/>
    </location>
</feature>
<evidence type="ECO:0000313" key="13">
    <source>
        <dbReference type="EMBL" id="KAK3400365.1"/>
    </source>
</evidence>
<feature type="transmembrane region" description="Helical" evidence="11">
    <location>
        <begin position="448"/>
        <end position="468"/>
    </location>
</feature>
<dbReference type="GO" id="GO:0016052">
    <property type="term" value="P:carbohydrate catabolic process"/>
    <property type="evidence" value="ECO:0007669"/>
    <property type="project" value="InterPro"/>
</dbReference>
<dbReference type="InterPro" id="IPR008928">
    <property type="entry name" value="6-hairpin_glycosidase_sf"/>
</dbReference>
<dbReference type="GO" id="GO:0008496">
    <property type="term" value="F:mannan endo-1,6-alpha-mannosidase activity"/>
    <property type="evidence" value="ECO:0007669"/>
    <property type="project" value="UniProtKB-EC"/>
</dbReference>
<comment type="caution">
    <text evidence="13">The sequence shown here is derived from an EMBL/GenBank/DDBJ whole genome shotgun (WGS) entry which is preliminary data.</text>
</comment>
<keyword evidence="6 13" id="KW-0378">Hydrolase</keyword>
<dbReference type="PANTHER" id="PTHR12145">
    <property type="entry name" value="MANNAN ENDO-1,6-ALPHA-MANNOSIDASE DCW1"/>
    <property type="match status" value="1"/>
</dbReference>
<evidence type="ECO:0000256" key="9">
    <source>
        <dbReference type="ARBA" id="ARBA00023295"/>
    </source>
</evidence>
<reference evidence="13" key="1">
    <citation type="journal article" date="2023" name="Mol. Phylogenet. Evol.">
        <title>Genome-scale phylogeny and comparative genomics of the fungal order Sordariales.</title>
        <authorList>
            <person name="Hensen N."/>
            <person name="Bonometti L."/>
            <person name="Westerberg I."/>
            <person name="Brannstrom I.O."/>
            <person name="Guillou S."/>
            <person name="Cros-Aarteil S."/>
            <person name="Calhoun S."/>
            <person name="Haridas S."/>
            <person name="Kuo A."/>
            <person name="Mondo S."/>
            <person name="Pangilinan J."/>
            <person name="Riley R."/>
            <person name="LaButti K."/>
            <person name="Andreopoulos B."/>
            <person name="Lipzen A."/>
            <person name="Chen C."/>
            <person name="Yan M."/>
            <person name="Daum C."/>
            <person name="Ng V."/>
            <person name="Clum A."/>
            <person name="Steindorff A."/>
            <person name="Ohm R.A."/>
            <person name="Martin F."/>
            <person name="Silar P."/>
            <person name="Natvig D.O."/>
            <person name="Lalanne C."/>
            <person name="Gautier V."/>
            <person name="Ament-Velasquez S.L."/>
            <person name="Kruys A."/>
            <person name="Hutchinson M.I."/>
            <person name="Powell A.J."/>
            <person name="Barry K."/>
            <person name="Miller A.N."/>
            <person name="Grigoriev I.V."/>
            <person name="Debuchy R."/>
            <person name="Gladieux P."/>
            <person name="Hiltunen Thoren M."/>
            <person name="Johannesson H."/>
        </authorList>
    </citation>
    <scope>NUCLEOTIDE SEQUENCE</scope>
    <source>
        <strain evidence="13">FGSC 1904</strain>
    </source>
</reference>
<keyword evidence="7 11" id="KW-0472">Membrane</keyword>
<evidence type="ECO:0000256" key="10">
    <source>
        <dbReference type="SAM" id="MobiDB-lite"/>
    </source>
</evidence>
<dbReference type="InterPro" id="IPR005198">
    <property type="entry name" value="Glyco_hydro_76"/>
</dbReference>
<dbReference type="Gene3D" id="1.50.10.20">
    <property type="match status" value="1"/>
</dbReference>
<sequence>MRFISVTASLLVARQARAALRVDLNSADSIKEAASLVAADLLTYYHGDEPGQTPGILPGPPPAGDYYWWESGALWGTLIDYWHYTGDSTYNELITSSMLFHTGPPLNAYMPENYTISMGNDDQGFWGLSAMLAAETGFPDPPPNKPQWLQLAQAVFHTQADPERHDTVCGGGLRWQIPMANVGYDYKNSISNGIFFNLGARLARYTGNETYAQHARETWDWMIAVGLMTEDGDVYDGAHTGVNCTDVFKAQFSYNAAVFLQGAAFMYSFTQGEEQLLWQSRVQSLLDRTISFFFRIGPIIELSCETPTAIICKTDMLSFKGYTHRWMASTAQLAPFTHDTIMRVLRNSTTAAVNSCQGPLHNGRACGFRWTTGGYDGLTGAGQEMSVLAALSSLLVDFADDQTRRKGGPLTGETGGTSKGDPHAGTGKGAEAGDPNKVQREMTGGDTAGAWLLTVFTLGTMVAAFVLMGTGWFEDREGLDAAAAKVAENNKSGQEEEEEERKLGVWYKIVREVVFRHQG</sequence>
<evidence type="ECO:0000256" key="1">
    <source>
        <dbReference type="ARBA" id="ARBA00001452"/>
    </source>
</evidence>
<dbReference type="Pfam" id="PF03663">
    <property type="entry name" value="Glyco_hydro_76"/>
    <property type="match status" value="1"/>
</dbReference>
<keyword evidence="14" id="KW-1185">Reference proteome</keyword>
<keyword evidence="5 12" id="KW-0732">Signal</keyword>
<accession>A0AAE0PIW7</accession>
<dbReference type="GO" id="GO:0012505">
    <property type="term" value="C:endomembrane system"/>
    <property type="evidence" value="ECO:0007669"/>
    <property type="project" value="UniProtKB-SubCell"/>
</dbReference>
<keyword evidence="11" id="KW-0812">Transmembrane</keyword>
<keyword evidence="8" id="KW-0325">Glycoprotein</keyword>
<comment type="catalytic activity">
    <reaction evidence="1">
        <text>Random hydrolysis of (1-&gt;6)-alpha-D-mannosidic linkages in unbranched (1-&gt;6)-mannans.</text>
        <dbReference type="EC" id="3.2.1.101"/>
    </reaction>
</comment>
<feature type="compositionally biased region" description="Gly residues" evidence="10">
    <location>
        <begin position="409"/>
        <end position="418"/>
    </location>
</feature>
<dbReference type="PIRSF" id="PIRSF016302">
    <property type="entry name" value="Man_a_manosd"/>
    <property type="match status" value="1"/>
</dbReference>
<evidence type="ECO:0000256" key="7">
    <source>
        <dbReference type="ARBA" id="ARBA00023136"/>
    </source>
</evidence>
<evidence type="ECO:0000256" key="11">
    <source>
        <dbReference type="SAM" id="Phobius"/>
    </source>
</evidence>
<comment type="subcellular location">
    <subcellularLocation>
        <location evidence="2">Endomembrane system</location>
    </subcellularLocation>
</comment>
<dbReference type="EC" id="3.2.1.101" evidence="4"/>
<name>A0AAE0PIW7_SORBR</name>
<organism evidence="13 14">
    <name type="scientific">Sordaria brevicollis</name>
    <dbReference type="NCBI Taxonomy" id="83679"/>
    <lineage>
        <taxon>Eukaryota</taxon>
        <taxon>Fungi</taxon>
        <taxon>Dikarya</taxon>
        <taxon>Ascomycota</taxon>
        <taxon>Pezizomycotina</taxon>
        <taxon>Sordariomycetes</taxon>
        <taxon>Sordariomycetidae</taxon>
        <taxon>Sordariales</taxon>
        <taxon>Sordariaceae</taxon>
        <taxon>Sordaria</taxon>
    </lineage>
</organism>
<proteinExistence type="inferred from homology"/>
<keyword evidence="9" id="KW-0326">Glycosidase</keyword>
<dbReference type="InterPro" id="IPR014480">
    <property type="entry name" value="Mannan-1_6-alpha_mannosidase"/>
</dbReference>